<dbReference type="Proteomes" id="UP001348817">
    <property type="component" value="Chromosome"/>
</dbReference>
<gene>
    <name evidence="1" type="ORF">FUAX_09240</name>
</gene>
<proteinExistence type="predicted"/>
<evidence type="ECO:0000313" key="2">
    <source>
        <dbReference type="Proteomes" id="UP001348817"/>
    </source>
</evidence>
<dbReference type="EMBL" id="AP025314">
    <property type="protein sequence ID" value="BDD08492.1"/>
    <property type="molecule type" value="Genomic_DNA"/>
</dbReference>
<dbReference type="AlphaFoldDB" id="A0AAU9CNI3"/>
<protein>
    <submittedName>
        <fullName evidence="1">Uncharacterized protein</fullName>
    </submittedName>
</protein>
<organism evidence="1 2">
    <name type="scientific">Fulvitalea axinellae</name>
    <dbReference type="NCBI Taxonomy" id="1182444"/>
    <lineage>
        <taxon>Bacteria</taxon>
        <taxon>Pseudomonadati</taxon>
        <taxon>Bacteroidota</taxon>
        <taxon>Cytophagia</taxon>
        <taxon>Cytophagales</taxon>
        <taxon>Persicobacteraceae</taxon>
        <taxon>Fulvitalea</taxon>
    </lineage>
</organism>
<reference evidence="1 2" key="1">
    <citation type="submission" date="2021-12" db="EMBL/GenBank/DDBJ databases">
        <title>Genome sequencing of bacteria with rrn-lacking chromosome and rrn-plasmid.</title>
        <authorList>
            <person name="Anda M."/>
            <person name="Iwasaki W."/>
        </authorList>
    </citation>
    <scope>NUCLEOTIDE SEQUENCE [LARGE SCALE GENOMIC DNA]</scope>
    <source>
        <strain evidence="1 2">DSM 100852</strain>
    </source>
</reference>
<keyword evidence="2" id="KW-1185">Reference proteome</keyword>
<accession>A0AAU9CNI3</accession>
<name>A0AAU9CNI3_9BACT</name>
<evidence type="ECO:0000313" key="1">
    <source>
        <dbReference type="EMBL" id="BDD08492.1"/>
    </source>
</evidence>
<dbReference type="KEGG" id="fax:FUAX_09240"/>
<sequence>MSTMVKRIQVKGFIFFKFVILKIGNLQLNAFQQTVRPT</sequence>